<dbReference type="WBParaSite" id="nRc.2.0.1.t05825-RA">
    <property type="protein sequence ID" value="nRc.2.0.1.t05825-RA"/>
    <property type="gene ID" value="nRc.2.0.1.g05825"/>
</dbReference>
<evidence type="ECO:0000313" key="2">
    <source>
        <dbReference type="WBParaSite" id="nRc.2.0.1.t05825-RA"/>
    </source>
</evidence>
<keyword evidence="1" id="KW-1185">Reference proteome</keyword>
<reference evidence="2" key="1">
    <citation type="submission" date="2022-11" db="UniProtKB">
        <authorList>
            <consortium name="WormBaseParasite"/>
        </authorList>
    </citation>
    <scope>IDENTIFICATION</scope>
</reference>
<name>A0A915HVK8_ROMCU</name>
<proteinExistence type="predicted"/>
<organism evidence="1 2">
    <name type="scientific">Romanomermis culicivorax</name>
    <name type="common">Nematode worm</name>
    <dbReference type="NCBI Taxonomy" id="13658"/>
    <lineage>
        <taxon>Eukaryota</taxon>
        <taxon>Metazoa</taxon>
        <taxon>Ecdysozoa</taxon>
        <taxon>Nematoda</taxon>
        <taxon>Enoplea</taxon>
        <taxon>Dorylaimia</taxon>
        <taxon>Mermithida</taxon>
        <taxon>Mermithoidea</taxon>
        <taxon>Mermithidae</taxon>
        <taxon>Romanomermis</taxon>
    </lineage>
</organism>
<dbReference type="Proteomes" id="UP000887565">
    <property type="component" value="Unplaced"/>
</dbReference>
<sequence length="148" mass="17489">MFAAIHYGMADYLLMQRQVFAHDRMELKQINTITFHFYQQYLTILGHINPEMGLGSQAIGANQVQPNMVYHMMNRDSQEVIKRMSWKSGDCLDYYLELTLMLPPSEPQEALKMGVYMWQNGFRFVLLQFRETEAKLDYESILKDEAYK</sequence>
<protein>
    <submittedName>
        <fullName evidence="2">Uncharacterized protein</fullName>
    </submittedName>
</protein>
<evidence type="ECO:0000313" key="1">
    <source>
        <dbReference type="Proteomes" id="UP000887565"/>
    </source>
</evidence>
<dbReference type="AlphaFoldDB" id="A0A915HVK8"/>
<accession>A0A915HVK8</accession>